<name>A0ABM0PI78_PRUMU</name>
<gene>
    <name evidence="3" type="primary">LOC103338537</name>
</gene>
<dbReference type="CDD" id="cd00167">
    <property type="entry name" value="SANT"/>
    <property type="match status" value="1"/>
</dbReference>
<reference evidence="3" key="2">
    <citation type="submission" date="2025-08" db="UniProtKB">
        <authorList>
            <consortium name="RefSeq"/>
        </authorList>
    </citation>
    <scope>IDENTIFICATION</scope>
</reference>
<sequence length="561" mass="62987">MVQKRPLDDEQIFVSFKHPRQVGHSKELVSFSESVFPEDVQTLENGWAKDNDKGEEKLSDDIFSDLRKGGEDVETSAPGSFTISSWTTSSTSEEDSLLEAPFHGSFADCFNPERPIRTLAQSEDIYSFLLDHPPRKSVSIGPEHQADVPPWGAQGTNNNSNNLDTSEAVSNSDLEDEKRLMGTCVIPMPDSDSSADTSCIVGIGRTDCSCEDEDSVRCVRQHILEAREKLIKTIGPKRFEELGFSDMGEQVAQRWSEEEEQLFHQVVFSNPASLGKNFWDNLSTVFPSQTKREIVSYYFNVFMLVKRAGQNRYDPINVDSDNDEWQGSNDYGDNQLAVTEDEDSVVESPICRNVPRYYQSWKDNLQEYDEEVVDDTCDDNVNVDMFGGGTKQILDRCYGLVDNCSTCPIAQLQDKISWDEKGDQEVQDDSCTSFDAAAASQENQLKSEEGNHWSGGFNGSSNRGDHEYVLEPCDTKIWDAGYMTFPENKVDFLPTCNMIEEVVKTWGRVACPLSRWFWKSSIEVFISGGPPRGFSSEFFFRGVEFSLCTSDLLGDGSSPSL</sequence>
<accession>A0ABM0PI78</accession>
<keyword evidence="2" id="KW-1185">Reference proteome</keyword>
<reference evidence="2" key="1">
    <citation type="journal article" date="2012" name="Nat. Commun.">
        <title>The genome of Prunus mume.</title>
        <authorList>
            <person name="Zhang Q."/>
            <person name="Chen W."/>
            <person name="Sun L."/>
            <person name="Zhao F."/>
            <person name="Huang B."/>
            <person name="Yang W."/>
            <person name="Tao Y."/>
            <person name="Wang J."/>
            <person name="Yuan Z."/>
            <person name="Fan G."/>
            <person name="Xing Z."/>
            <person name="Han C."/>
            <person name="Pan H."/>
            <person name="Zhong X."/>
            <person name="Shi W."/>
            <person name="Liang X."/>
            <person name="Du D."/>
            <person name="Sun F."/>
            <person name="Xu Z."/>
            <person name="Hao R."/>
            <person name="Lv T."/>
            <person name="Lv Y."/>
            <person name="Zheng Z."/>
            <person name="Sun M."/>
            <person name="Luo L."/>
            <person name="Cai M."/>
            <person name="Gao Y."/>
            <person name="Wang J."/>
            <person name="Yin Y."/>
            <person name="Xu X."/>
            <person name="Cheng T."/>
            <person name="Wang J."/>
        </authorList>
    </citation>
    <scope>NUCLEOTIDE SEQUENCE [LARGE SCALE GENOMIC DNA]</scope>
</reference>
<dbReference type="InterPro" id="IPR001005">
    <property type="entry name" value="SANT/Myb"/>
</dbReference>
<proteinExistence type="predicted"/>
<protein>
    <submittedName>
        <fullName evidence="3">Uncharacterized protein LOC103338537</fullName>
    </submittedName>
</protein>
<organism evidence="2 3">
    <name type="scientific">Prunus mume</name>
    <name type="common">Japanese apricot</name>
    <name type="synonym">Armeniaca mume</name>
    <dbReference type="NCBI Taxonomy" id="102107"/>
    <lineage>
        <taxon>Eukaryota</taxon>
        <taxon>Viridiplantae</taxon>
        <taxon>Streptophyta</taxon>
        <taxon>Embryophyta</taxon>
        <taxon>Tracheophyta</taxon>
        <taxon>Spermatophyta</taxon>
        <taxon>Magnoliopsida</taxon>
        <taxon>eudicotyledons</taxon>
        <taxon>Gunneridae</taxon>
        <taxon>Pentapetalae</taxon>
        <taxon>rosids</taxon>
        <taxon>fabids</taxon>
        <taxon>Rosales</taxon>
        <taxon>Rosaceae</taxon>
        <taxon>Amygdaloideae</taxon>
        <taxon>Amygdaleae</taxon>
        <taxon>Prunus</taxon>
    </lineage>
</organism>
<evidence type="ECO:0000256" key="1">
    <source>
        <dbReference type="SAM" id="MobiDB-lite"/>
    </source>
</evidence>
<feature type="region of interest" description="Disordered" evidence="1">
    <location>
        <begin position="68"/>
        <end position="88"/>
    </location>
</feature>
<dbReference type="GeneID" id="103338537"/>
<dbReference type="PANTHER" id="PTHR46872">
    <property type="entry name" value="DNA BINDING PROTEIN"/>
    <property type="match status" value="1"/>
</dbReference>
<feature type="compositionally biased region" description="Polar residues" evidence="1">
    <location>
        <begin position="154"/>
        <end position="172"/>
    </location>
</feature>
<evidence type="ECO:0000313" key="3">
    <source>
        <dbReference type="RefSeq" id="XP_008239972.1"/>
    </source>
</evidence>
<feature type="region of interest" description="Disordered" evidence="1">
    <location>
        <begin position="140"/>
        <end position="173"/>
    </location>
</feature>
<dbReference type="PANTHER" id="PTHR46872:SF10">
    <property type="entry name" value="MYB-LIKE DOMAIN-CONTAINING PROTEIN"/>
    <property type="match status" value="1"/>
</dbReference>
<dbReference type="RefSeq" id="XP_008239972.1">
    <property type="nucleotide sequence ID" value="XM_008241750.1"/>
</dbReference>
<evidence type="ECO:0000313" key="2">
    <source>
        <dbReference type="Proteomes" id="UP000694861"/>
    </source>
</evidence>
<dbReference type="Proteomes" id="UP000694861">
    <property type="component" value="Linkage group LG7"/>
</dbReference>